<evidence type="ECO:0000256" key="7">
    <source>
        <dbReference type="ARBA" id="ARBA00023136"/>
    </source>
</evidence>
<evidence type="ECO:0000259" key="10">
    <source>
        <dbReference type="Pfam" id="PF04290"/>
    </source>
</evidence>
<keyword evidence="5 9" id="KW-0812">Transmembrane</keyword>
<dbReference type="Proteomes" id="UP000027665">
    <property type="component" value="Unassembled WGS sequence"/>
</dbReference>
<evidence type="ECO:0000256" key="3">
    <source>
        <dbReference type="ARBA" id="ARBA00022475"/>
    </source>
</evidence>
<dbReference type="PANTHER" id="PTHR35011">
    <property type="entry name" value="2,3-DIKETO-L-GULONATE TRAP TRANSPORTER SMALL PERMEASE PROTEIN YIAM"/>
    <property type="match status" value="1"/>
</dbReference>
<evidence type="ECO:0000313" key="11">
    <source>
        <dbReference type="EMBL" id="KEJ92905.1"/>
    </source>
</evidence>
<dbReference type="RefSeq" id="WP_051682623.1">
    <property type="nucleotide sequence ID" value="NZ_CAMETI010000049.1"/>
</dbReference>
<organism evidence="11 12">
    <name type="scientific">Synergistes jonesii</name>
    <dbReference type="NCBI Taxonomy" id="2754"/>
    <lineage>
        <taxon>Bacteria</taxon>
        <taxon>Thermotogati</taxon>
        <taxon>Synergistota</taxon>
        <taxon>Synergistia</taxon>
        <taxon>Synergistales</taxon>
        <taxon>Synergistaceae</taxon>
        <taxon>Synergistes</taxon>
    </lineage>
</organism>
<comment type="subcellular location">
    <subcellularLocation>
        <location evidence="1">Cell inner membrane</location>
        <topology evidence="1">Multi-pass membrane protein</topology>
    </subcellularLocation>
</comment>
<gene>
    <name evidence="11" type="ORF">EH55_00420</name>
</gene>
<dbReference type="GO" id="GO:0005886">
    <property type="term" value="C:plasma membrane"/>
    <property type="evidence" value="ECO:0007669"/>
    <property type="project" value="UniProtKB-SubCell"/>
</dbReference>
<comment type="similarity">
    <text evidence="8">Belongs to the TRAP transporter small permease family.</text>
</comment>
<evidence type="ECO:0000313" key="12">
    <source>
        <dbReference type="Proteomes" id="UP000027665"/>
    </source>
</evidence>
<feature type="transmembrane region" description="Helical" evidence="9">
    <location>
        <begin position="96"/>
        <end position="118"/>
    </location>
</feature>
<proteinExistence type="inferred from homology"/>
<feature type="transmembrane region" description="Helical" evidence="9">
    <location>
        <begin position="138"/>
        <end position="161"/>
    </location>
</feature>
<dbReference type="GeneID" id="90984774"/>
<keyword evidence="2" id="KW-0813">Transport</keyword>
<keyword evidence="6 9" id="KW-1133">Transmembrane helix</keyword>
<keyword evidence="4" id="KW-0997">Cell inner membrane</keyword>
<dbReference type="PANTHER" id="PTHR35011:SF4">
    <property type="entry name" value="SLL1102 PROTEIN"/>
    <property type="match status" value="1"/>
</dbReference>
<name>A0A073ITL6_9BACT</name>
<evidence type="ECO:0000256" key="9">
    <source>
        <dbReference type="SAM" id="Phobius"/>
    </source>
</evidence>
<accession>A0A073ITL6</accession>
<protein>
    <recommendedName>
        <fullName evidence="10">Tripartite ATP-independent periplasmic transporters DctQ component domain-containing protein</fullName>
    </recommendedName>
</protein>
<keyword evidence="7 9" id="KW-0472">Membrane</keyword>
<dbReference type="Pfam" id="PF04290">
    <property type="entry name" value="DctQ"/>
    <property type="match status" value="1"/>
</dbReference>
<evidence type="ECO:0000256" key="4">
    <source>
        <dbReference type="ARBA" id="ARBA00022519"/>
    </source>
</evidence>
<evidence type="ECO:0000256" key="5">
    <source>
        <dbReference type="ARBA" id="ARBA00022692"/>
    </source>
</evidence>
<keyword evidence="12" id="KW-1185">Reference proteome</keyword>
<evidence type="ECO:0000256" key="6">
    <source>
        <dbReference type="ARBA" id="ARBA00022989"/>
    </source>
</evidence>
<dbReference type="EMBL" id="JMKI01000012">
    <property type="protein sequence ID" value="KEJ92905.1"/>
    <property type="molecule type" value="Genomic_DNA"/>
</dbReference>
<dbReference type="STRING" id="2754.EH55_00420"/>
<dbReference type="AlphaFoldDB" id="A0A073ITL6"/>
<evidence type="ECO:0000256" key="1">
    <source>
        <dbReference type="ARBA" id="ARBA00004429"/>
    </source>
</evidence>
<comment type="caution">
    <text evidence="11">The sequence shown here is derived from an EMBL/GenBank/DDBJ whole genome shotgun (WGS) entry which is preliminary data.</text>
</comment>
<feature type="transmembrane region" description="Helical" evidence="9">
    <location>
        <begin position="58"/>
        <end position="75"/>
    </location>
</feature>
<evidence type="ECO:0000256" key="8">
    <source>
        <dbReference type="ARBA" id="ARBA00038436"/>
    </source>
</evidence>
<feature type="transmembrane region" description="Helical" evidence="9">
    <location>
        <begin position="21"/>
        <end position="46"/>
    </location>
</feature>
<dbReference type="OrthoDB" id="4964541at2"/>
<sequence>MREVKFIYKIMDSKFEKNLARLETLVMVITTLVMLTILAIVVGMRYVLHQDFYGYNEIVLADSFWMYFIGAAFAMRREEHIKADILKNFISKKGGAVMRLLADIVQTAVNYAMVVLSYNLVASNFRAWTITPLWEIPFFVPQISIFISFVLMAFYLTMYMIRDYNDLVVLFKGRD</sequence>
<keyword evidence="3" id="KW-1003">Cell membrane</keyword>
<dbReference type="eggNOG" id="COG3090">
    <property type="taxonomic scope" value="Bacteria"/>
</dbReference>
<dbReference type="InterPro" id="IPR055348">
    <property type="entry name" value="DctQ"/>
</dbReference>
<dbReference type="InterPro" id="IPR007387">
    <property type="entry name" value="TRAP_DctQ"/>
</dbReference>
<feature type="domain" description="Tripartite ATP-independent periplasmic transporters DctQ component" evidence="10">
    <location>
        <begin position="35"/>
        <end position="163"/>
    </location>
</feature>
<reference evidence="11 12" key="1">
    <citation type="submission" date="2014-04" db="EMBL/GenBank/DDBJ databases">
        <title>Draft Genome Sequence of Synergistes jonesii.</title>
        <authorList>
            <person name="Coil D.A."/>
            <person name="Eisen J.A."/>
            <person name="Holland-Moritz H.E."/>
        </authorList>
    </citation>
    <scope>NUCLEOTIDE SEQUENCE [LARGE SCALE GENOMIC DNA]</scope>
    <source>
        <strain evidence="11 12">78-1</strain>
    </source>
</reference>
<evidence type="ECO:0000256" key="2">
    <source>
        <dbReference type="ARBA" id="ARBA00022448"/>
    </source>
</evidence>